<proteinExistence type="predicted"/>
<gene>
    <name evidence="2" type="ORF">DGAL_LOCUS15367</name>
</gene>
<sequence length="143" mass="16111">MTFTAVIRSRGVRYFLLVLLSIFVVSLYYFLLFDTQQQKSLMNKQTHFHHLLHQNADADIALIDGEKRDWKYAETGSLTKKSDESSILLGAINSSSEVMLISTLVARLSSQLQQMGLSFVSSSSSSSRLLCPIISPKLSRFKM</sequence>
<keyword evidence="1" id="KW-0472">Membrane</keyword>
<feature type="transmembrane region" description="Helical" evidence="1">
    <location>
        <begin position="12"/>
        <end position="31"/>
    </location>
</feature>
<evidence type="ECO:0000313" key="3">
    <source>
        <dbReference type="Proteomes" id="UP000789390"/>
    </source>
</evidence>
<protein>
    <submittedName>
        <fullName evidence="2">Uncharacterized protein</fullName>
    </submittedName>
</protein>
<evidence type="ECO:0000256" key="1">
    <source>
        <dbReference type="SAM" id="Phobius"/>
    </source>
</evidence>
<accession>A0A8J2WU80</accession>
<name>A0A8J2WU80_9CRUS</name>
<reference evidence="2" key="1">
    <citation type="submission" date="2021-11" db="EMBL/GenBank/DDBJ databases">
        <authorList>
            <person name="Schell T."/>
        </authorList>
    </citation>
    <scope>NUCLEOTIDE SEQUENCE</scope>
    <source>
        <strain evidence="2">M5</strain>
    </source>
</reference>
<comment type="caution">
    <text evidence="2">The sequence shown here is derived from an EMBL/GenBank/DDBJ whole genome shotgun (WGS) entry which is preliminary data.</text>
</comment>
<dbReference type="Proteomes" id="UP000789390">
    <property type="component" value="Unassembled WGS sequence"/>
</dbReference>
<dbReference type="EMBL" id="CAKKLH010000315">
    <property type="protein sequence ID" value="CAH0111713.1"/>
    <property type="molecule type" value="Genomic_DNA"/>
</dbReference>
<keyword evidence="1" id="KW-1133">Transmembrane helix</keyword>
<keyword evidence="1" id="KW-0812">Transmembrane</keyword>
<keyword evidence="3" id="KW-1185">Reference proteome</keyword>
<dbReference type="AlphaFoldDB" id="A0A8J2WU80"/>
<evidence type="ECO:0000313" key="2">
    <source>
        <dbReference type="EMBL" id="CAH0111713.1"/>
    </source>
</evidence>
<organism evidence="2 3">
    <name type="scientific">Daphnia galeata</name>
    <dbReference type="NCBI Taxonomy" id="27404"/>
    <lineage>
        <taxon>Eukaryota</taxon>
        <taxon>Metazoa</taxon>
        <taxon>Ecdysozoa</taxon>
        <taxon>Arthropoda</taxon>
        <taxon>Crustacea</taxon>
        <taxon>Branchiopoda</taxon>
        <taxon>Diplostraca</taxon>
        <taxon>Cladocera</taxon>
        <taxon>Anomopoda</taxon>
        <taxon>Daphniidae</taxon>
        <taxon>Daphnia</taxon>
    </lineage>
</organism>